<evidence type="ECO:0000313" key="2">
    <source>
        <dbReference type="EMBL" id="CAD9436356.1"/>
    </source>
</evidence>
<feature type="region of interest" description="Disordered" evidence="1">
    <location>
        <begin position="18"/>
        <end position="49"/>
    </location>
</feature>
<sequence>MALLGEAVSRGCRAELKHTTATSSHHRNQQQQQQLNTQSPTTTTVTKELPPHRKALRQALGITLASCPDVTGDTEPEENHQVFDDSFDLACGRAASGRFFEKVYTNCTPWAIVAVLGWADTVWALTNHSPQNLNRRLVPLVNDASGGHDGCESSANMTDALIDGLVSVFDDIKTGVSMRSFARQHFPSGIEPLQVQVAMYAQGIRYHNSQSRRANNALKGLHKPEEILHSLAAEERSLVYMGRLELKRRRQHAAALAAAKEGRMARLRAEQVVFNETHGLPNLPRIFTPFEADELNLGRPPEDQLEVMPSGLLRHHCTFPNCPDYLVNLSTKNDRDLGFRNGLFRHLRFCRVGSDRSYWPGYHATCVSVYRTHHGADKKKGFVTRVTSRYEVGGRADRLNSRNRNHLVAMTNAMFDFLEQNKNKKNEN</sequence>
<organism evidence="2">
    <name type="scientific">Octactis speculum</name>
    <dbReference type="NCBI Taxonomy" id="3111310"/>
    <lineage>
        <taxon>Eukaryota</taxon>
        <taxon>Sar</taxon>
        <taxon>Stramenopiles</taxon>
        <taxon>Ochrophyta</taxon>
        <taxon>Dictyochophyceae</taxon>
        <taxon>Dictyochales</taxon>
        <taxon>Dictyochaceae</taxon>
        <taxon>Octactis</taxon>
    </lineage>
</organism>
<proteinExistence type="predicted"/>
<dbReference type="AlphaFoldDB" id="A0A7S2CV24"/>
<accession>A0A7S2CV24</accession>
<name>A0A7S2CV24_9STRA</name>
<feature type="compositionally biased region" description="Low complexity" evidence="1">
    <location>
        <begin position="29"/>
        <end position="46"/>
    </location>
</feature>
<protein>
    <submittedName>
        <fullName evidence="2">Uncharacterized protein</fullName>
    </submittedName>
</protein>
<gene>
    <name evidence="2" type="ORF">DSPE1174_LOCUS17354</name>
</gene>
<dbReference type="EMBL" id="HBGS01033727">
    <property type="protein sequence ID" value="CAD9436356.1"/>
    <property type="molecule type" value="Transcribed_RNA"/>
</dbReference>
<reference evidence="2" key="1">
    <citation type="submission" date="2021-01" db="EMBL/GenBank/DDBJ databases">
        <authorList>
            <person name="Corre E."/>
            <person name="Pelletier E."/>
            <person name="Niang G."/>
            <person name="Scheremetjew M."/>
            <person name="Finn R."/>
            <person name="Kale V."/>
            <person name="Holt S."/>
            <person name="Cochrane G."/>
            <person name="Meng A."/>
            <person name="Brown T."/>
            <person name="Cohen L."/>
        </authorList>
    </citation>
    <scope>NUCLEOTIDE SEQUENCE</scope>
    <source>
        <strain evidence="2">CCMP1381</strain>
    </source>
</reference>
<evidence type="ECO:0000256" key="1">
    <source>
        <dbReference type="SAM" id="MobiDB-lite"/>
    </source>
</evidence>